<dbReference type="Proteomes" id="UP000001700">
    <property type="component" value="Chromosome"/>
</dbReference>
<keyword evidence="7" id="KW-0067">ATP-binding</keyword>
<dbReference type="GO" id="GO:0005524">
    <property type="term" value="F:ATP binding"/>
    <property type="evidence" value="ECO:0007669"/>
    <property type="project" value="UniProtKB-KW"/>
</dbReference>
<dbReference type="InterPro" id="IPR004821">
    <property type="entry name" value="Cyt_trans-like"/>
</dbReference>
<dbReference type="Gene3D" id="3.40.50.620">
    <property type="entry name" value="HUPs"/>
    <property type="match status" value="1"/>
</dbReference>
<evidence type="ECO:0000259" key="11">
    <source>
        <dbReference type="Pfam" id="PF01467"/>
    </source>
</evidence>
<dbReference type="SUPFAM" id="SSF52374">
    <property type="entry name" value="Nucleotidylyl transferase"/>
    <property type="match status" value="1"/>
</dbReference>
<dbReference type="STRING" id="515618.RIEPE_0516"/>
<protein>
    <recommendedName>
        <fullName evidence="2">Phosphopantetheine adenylyltransferase</fullName>
        <ecNumber evidence="1">2.7.7.3</ecNumber>
    </recommendedName>
</protein>
<comment type="catalytic activity">
    <reaction evidence="10">
        <text>(R)-4'-phosphopantetheine + ATP + H(+) = 3'-dephospho-CoA + diphosphate</text>
        <dbReference type="Rhea" id="RHEA:19801"/>
        <dbReference type="ChEBI" id="CHEBI:15378"/>
        <dbReference type="ChEBI" id="CHEBI:30616"/>
        <dbReference type="ChEBI" id="CHEBI:33019"/>
        <dbReference type="ChEBI" id="CHEBI:57328"/>
        <dbReference type="ChEBI" id="CHEBI:61723"/>
        <dbReference type="EC" id="2.7.7.3"/>
    </reaction>
</comment>
<keyword evidence="6" id="KW-0547">Nucleotide-binding</keyword>
<dbReference type="InterPro" id="IPR014729">
    <property type="entry name" value="Rossmann-like_a/b/a_fold"/>
</dbReference>
<keyword evidence="4 12" id="KW-0808">Transferase</keyword>
<keyword evidence="13" id="KW-1185">Reference proteome</keyword>
<accession>D4G8U4</accession>
<keyword evidence="3" id="KW-0963">Cytoplasm</keyword>
<evidence type="ECO:0000256" key="10">
    <source>
        <dbReference type="ARBA" id="ARBA00029346"/>
    </source>
</evidence>
<evidence type="ECO:0000256" key="1">
    <source>
        <dbReference type="ARBA" id="ARBA00012392"/>
    </source>
</evidence>
<dbReference type="AlphaFoldDB" id="D4G8U4"/>
<evidence type="ECO:0000256" key="6">
    <source>
        <dbReference type="ARBA" id="ARBA00022741"/>
    </source>
</evidence>
<organism evidence="12 13">
    <name type="scientific">Riesia pediculicola (strain USDA)</name>
    <dbReference type="NCBI Taxonomy" id="515618"/>
    <lineage>
        <taxon>Bacteria</taxon>
        <taxon>Pseudomonadati</taxon>
        <taxon>Pseudomonadota</taxon>
        <taxon>Gammaproteobacteria</taxon>
        <taxon>Enterobacterales</taxon>
        <taxon>Enterobacteriaceae</taxon>
        <taxon>Candidatus Riesia</taxon>
    </lineage>
</organism>
<evidence type="ECO:0000256" key="3">
    <source>
        <dbReference type="ARBA" id="ARBA00022490"/>
    </source>
</evidence>
<gene>
    <name evidence="12" type="ordered locus">RIEPE_0516</name>
</gene>
<reference evidence="12" key="1">
    <citation type="submission" date="2008-05" db="EMBL/GenBank/DDBJ databases">
        <title>Genome sequence of Riesia pediculicola USDA.</title>
        <authorList>
            <person name="Kirkness E.F."/>
        </authorList>
    </citation>
    <scope>NUCLEOTIDE SEQUENCE [LARGE SCALE GENOMIC DNA]</scope>
    <source>
        <strain evidence="12">USDA</strain>
    </source>
</reference>
<dbReference type="EMBL" id="CP001085">
    <property type="protein sequence ID" value="ADD79415.1"/>
    <property type="molecule type" value="Genomic_DNA"/>
</dbReference>
<sequence>MKKIPGLVVDFARSNKIDILIRSIRCIIDLEYEKKIAFLNKKISSNLETIFLLSSYDSSFISSSLVKEIAYYGGNISRFLPKPVRKDLNRTILRKINL</sequence>
<dbReference type="eggNOG" id="COG0669">
    <property type="taxonomic scope" value="Bacteria"/>
</dbReference>
<dbReference type="PANTHER" id="PTHR21342">
    <property type="entry name" value="PHOSPHOPANTETHEINE ADENYLYLTRANSFERASE"/>
    <property type="match status" value="1"/>
</dbReference>
<proteinExistence type="predicted"/>
<evidence type="ECO:0000256" key="9">
    <source>
        <dbReference type="ARBA" id="ARBA00022993"/>
    </source>
</evidence>
<evidence type="ECO:0000256" key="4">
    <source>
        <dbReference type="ARBA" id="ARBA00022679"/>
    </source>
</evidence>
<keyword evidence="8" id="KW-0460">Magnesium</keyword>
<dbReference type="PRINTS" id="PR01020">
    <property type="entry name" value="LPSBIOSNTHSS"/>
</dbReference>
<dbReference type="KEGG" id="rip:RIEPE_0516"/>
<keyword evidence="5 12" id="KW-0548">Nucleotidyltransferase</keyword>
<dbReference type="HOGENOM" id="CLU_100149_3_0_6"/>
<keyword evidence="9" id="KW-0173">Coenzyme A biosynthesis</keyword>
<evidence type="ECO:0000256" key="8">
    <source>
        <dbReference type="ARBA" id="ARBA00022842"/>
    </source>
</evidence>
<evidence type="ECO:0000256" key="7">
    <source>
        <dbReference type="ARBA" id="ARBA00022840"/>
    </source>
</evidence>
<evidence type="ECO:0000256" key="2">
    <source>
        <dbReference type="ARBA" id="ARBA00013868"/>
    </source>
</evidence>
<evidence type="ECO:0000313" key="13">
    <source>
        <dbReference type="Proteomes" id="UP000001700"/>
    </source>
</evidence>
<dbReference type="Pfam" id="PF01467">
    <property type="entry name" value="CTP_transf_like"/>
    <property type="match status" value="1"/>
</dbReference>
<evidence type="ECO:0000313" key="12">
    <source>
        <dbReference type="EMBL" id="ADD79415.1"/>
    </source>
</evidence>
<dbReference type="GO" id="GO:0004595">
    <property type="term" value="F:pantetheine-phosphate adenylyltransferase activity"/>
    <property type="evidence" value="ECO:0007669"/>
    <property type="project" value="UniProtKB-EC"/>
</dbReference>
<dbReference type="EC" id="2.7.7.3" evidence="1"/>
<name>D4G8U4_RIEPU</name>
<dbReference type="PANTHER" id="PTHR21342:SF1">
    <property type="entry name" value="PHOSPHOPANTETHEINE ADENYLYLTRANSFERASE"/>
    <property type="match status" value="1"/>
</dbReference>
<dbReference type="InterPro" id="IPR001980">
    <property type="entry name" value="PPAT"/>
</dbReference>
<feature type="domain" description="Cytidyltransferase-like" evidence="11">
    <location>
        <begin position="7"/>
        <end position="68"/>
    </location>
</feature>
<dbReference type="GO" id="GO:0015937">
    <property type="term" value="P:coenzyme A biosynthetic process"/>
    <property type="evidence" value="ECO:0007669"/>
    <property type="project" value="UniProtKB-KW"/>
</dbReference>
<evidence type="ECO:0000256" key="5">
    <source>
        <dbReference type="ARBA" id="ARBA00022695"/>
    </source>
</evidence>